<feature type="transmembrane region" description="Helical" evidence="1">
    <location>
        <begin position="7"/>
        <end position="30"/>
    </location>
</feature>
<gene>
    <name evidence="2" type="ORF">METZ01_LOCUS136769</name>
</gene>
<accession>A0A381Z3Q4</accession>
<feature type="transmembrane region" description="Helical" evidence="1">
    <location>
        <begin position="150"/>
        <end position="177"/>
    </location>
</feature>
<keyword evidence="1" id="KW-1133">Transmembrane helix</keyword>
<dbReference type="AlphaFoldDB" id="A0A381Z3Q4"/>
<sequence>MHVVGKVFLGIGAVLLVLGIVMGGLGGSALEDVGDVDVEGKTVWNGQGGTFYYDNTDEMMVFVRDTVRCDEFTVTITNESDEDVYRGDECTSDGAMPAGYADDPDGWYHMGSFGWDQTEGDFDIDASHEIHLLGTWDVIGEELGEAAGGFLSILGGVGLSGCGICFLVLGGILAIALKDPKEATQIQMPPSV</sequence>
<keyword evidence="1" id="KW-0812">Transmembrane</keyword>
<proteinExistence type="predicted"/>
<name>A0A381Z3Q4_9ZZZZ</name>
<protein>
    <submittedName>
        <fullName evidence="2">Uncharacterized protein</fullName>
    </submittedName>
</protein>
<evidence type="ECO:0000313" key="2">
    <source>
        <dbReference type="EMBL" id="SVA83915.1"/>
    </source>
</evidence>
<dbReference type="EMBL" id="UINC01019847">
    <property type="protein sequence ID" value="SVA83915.1"/>
    <property type="molecule type" value="Genomic_DNA"/>
</dbReference>
<evidence type="ECO:0000256" key="1">
    <source>
        <dbReference type="SAM" id="Phobius"/>
    </source>
</evidence>
<organism evidence="2">
    <name type="scientific">marine metagenome</name>
    <dbReference type="NCBI Taxonomy" id="408172"/>
    <lineage>
        <taxon>unclassified sequences</taxon>
        <taxon>metagenomes</taxon>
        <taxon>ecological metagenomes</taxon>
    </lineage>
</organism>
<keyword evidence="1" id="KW-0472">Membrane</keyword>
<reference evidence="2" key="1">
    <citation type="submission" date="2018-05" db="EMBL/GenBank/DDBJ databases">
        <authorList>
            <person name="Lanie J.A."/>
            <person name="Ng W.-L."/>
            <person name="Kazmierczak K.M."/>
            <person name="Andrzejewski T.M."/>
            <person name="Davidsen T.M."/>
            <person name="Wayne K.J."/>
            <person name="Tettelin H."/>
            <person name="Glass J.I."/>
            <person name="Rusch D."/>
            <person name="Podicherti R."/>
            <person name="Tsui H.-C.T."/>
            <person name="Winkler M.E."/>
        </authorList>
    </citation>
    <scope>NUCLEOTIDE SEQUENCE</scope>
</reference>